<name>A0ABN9XXA3_9DINO</name>
<dbReference type="EMBL" id="CAUYUJ010021457">
    <property type="protein sequence ID" value="CAK0904765.1"/>
    <property type="molecule type" value="Genomic_DNA"/>
</dbReference>
<gene>
    <name evidence="1" type="ORF">PCOR1329_LOCUS80691</name>
</gene>
<accession>A0ABN9XXA3</accession>
<organism evidence="1 2">
    <name type="scientific">Prorocentrum cordatum</name>
    <dbReference type="NCBI Taxonomy" id="2364126"/>
    <lineage>
        <taxon>Eukaryota</taxon>
        <taxon>Sar</taxon>
        <taxon>Alveolata</taxon>
        <taxon>Dinophyceae</taxon>
        <taxon>Prorocentrales</taxon>
        <taxon>Prorocentraceae</taxon>
        <taxon>Prorocentrum</taxon>
    </lineage>
</organism>
<protein>
    <submittedName>
        <fullName evidence="1">Uncharacterized protein</fullName>
    </submittedName>
</protein>
<comment type="caution">
    <text evidence="1">The sequence shown here is derived from an EMBL/GenBank/DDBJ whole genome shotgun (WGS) entry which is preliminary data.</text>
</comment>
<sequence>RWSADFSISARLHRQVKWVTNTSETKDGVARPLGMELAGRTLRNMKIESLPSSRSYQ</sequence>
<reference evidence="1" key="1">
    <citation type="submission" date="2023-10" db="EMBL/GenBank/DDBJ databases">
        <authorList>
            <person name="Chen Y."/>
            <person name="Shah S."/>
            <person name="Dougan E. K."/>
            <person name="Thang M."/>
            <person name="Chan C."/>
        </authorList>
    </citation>
    <scope>NUCLEOTIDE SEQUENCE [LARGE SCALE GENOMIC DNA]</scope>
</reference>
<dbReference type="Proteomes" id="UP001189429">
    <property type="component" value="Unassembled WGS sequence"/>
</dbReference>
<evidence type="ECO:0000313" key="1">
    <source>
        <dbReference type="EMBL" id="CAK0904765.1"/>
    </source>
</evidence>
<feature type="non-terminal residue" evidence="1">
    <location>
        <position position="1"/>
    </location>
</feature>
<proteinExistence type="predicted"/>
<evidence type="ECO:0000313" key="2">
    <source>
        <dbReference type="Proteomes" id="UP001189429"/>
    </source>
</evidence>
<keyword evidence="2" id="KW-1185">Reference proteome</keyword>